<gene>
    <name evidence="1" type="ORF">FPK29_04815</name>
</gene>
<reference evidence="1 2" key="1">
    <citation type="submission" date="2019-07" db="EMBL/GenBank/DDBJ databases">
        <title>Bifidobacterium asteroides genomes.</title>
        <authorList>
            <person name="Zheng H."/>
        </authorList>
    </citation>
    <scope>NUCLEOTIDE SEQUENCE [LARGE SCALE GENOMIC DNA]</scope>
    <source>
        <strain evidence="1 2">W8111</strain>
    </source>
</reference>
<evidence type="ECO:0000313" key="1">
    <source>
        <dbReference type="EMBL" id="TSJ85685.1"/>
    </source>
</evidence>
<dbReference type="Proteomes" id="UP000317536">
    <property type="component" value="Unassembled WGS sequence"/>
</dbReference>
<organism evidence="1 2">
    <name type="scientific">Bifidobacterium asteroides</name>
    <dbReference type="NCBI Taxonomy" id="1684"/>
    <lineage>
        <taxon>Bacteria</taxon>
        <taxon>Bacillati</taxon>
        <taxon>Actinomycetota</taxon>
        <taxon>Actinomycetes</taxon>
        <taxon>Bifidobacteriales</taxon>
        <taxon>Bifidobacteriaceae</taxon>
        <taxon>Bifidobacterium</taxon>
    </lineage>
</organism>
<comment type="caution">
    <text evidence="1">The sequence shown here is derived from an EMBL/GenBank/DDBJ whole genome shotgun (WGS) entry which is preliminary data.</text>
</comment>
<dbReference type="AlphaFoldDB" id="A0A556R9W6"/>
<dbReference type="EMBL" id="VMHJ01000002">
    <property type="protein sequence ID" value="TSJ85685.1"/>
    <property type="molecule type" value="Genomic_DNA"/>
</dbReference>
<proteinExistence type="predicted"/>
<accession>A0A556R9W6</accession>
<evidence type="ECO:0000313" key="2">
    <source>
        <dbReference type="Proteomes" id="UP000317536"/>
    </source>
</evidence>
<sequence length="66" mass="7100">MNRVKVTLDQHSRNQIGQVATQAYLKQFGDHCVFCGKPVKHNPDAPAGSAPVCAECAKEHGLTPAK</sequence>
<name>A0A556R9W6_9BIFI</name>
<protein>
    <submittedName>
        <fullName evidence="1">Uncharacterized protein</fullName>
    </submittedName>
</protein>